<dbReference type="EMBL" id="PDKW01000038">
    <property type="protein sequence ID" value="PGH58625.1"/>
    <property type="molecule type" value="Genomic_DNA"/>
</dbReference>
<dbReference type="InterPro" id="IPR013563">
    <property type="entry name" value="Oligopep_ABC_C"/>
</dbReference>
<dbReference type="InterPro" id="IPR003593">
    <property type="entry name" value="AAA+_ATPase"/>
</dbReference>
<dbReference type="GO" id="GO:0015833">
    <property type="term" value="P:peptide transport"/>
    <property type="evidence" value="ECO:0007669"/>
    <property type="project" value="InterPro"/>
</dbReference>
<dbReference type="NCBIfam" id="TIGR01727">
    <property type="entry name" value="oligo_HPY"/>
    <property type="match status" value="1"/>
</dbReference>
<dbReference type="GO" id="GO:0005886">
    <property type="term" value="C:plasma membrane"/>
    <property type="evidence" value="ECO:0007669"/>
    <property type="project" value="UniProtKB-SubCell"/>
</dbReference>
<dbReference type="OrthoDB" id="37801at2"/>
<dbReference type="PROSITE" id="PS00211">
    <property type="entry name" value="ABC_TRANSPORTER_1"/>
    <property type="match status" value="1"/>
</dbReference>
<dbReference type="InterPro" id="IPR050319">
    <property type="entry name" value="ABC_transp_ATP-bind"/>
</dbReference>
<dbReference type="GO" id="GO:0016887">
    <property type="term" value="F:ATP hydrolysis activity"/>
    <property type="evidence" value="ECO:0007669"/>
    <property type="project" value="InterPro"/>
</dbReference>
<evidence type="ECO:0000259" key="6">
    <source>
        <dbReference type="PROSITE" id="PS50893"/>
    </source>
</evidence>
<dbReference type="InterPro" id="IPR003439">
    <property type="entry name" value="ABC_transporter-like_ATP-bd"/>
</dbReference>
<evidence type="ECO:0000256" key="3">
    <source>
        <dbReference type="ARBA" id="ARBA00022448"/>
    </source>
</evidence>
<dbReference type="Proteomes" id="UP000225379">
    <property type="component" value="Unassembled WGS sequence"/>
</dbReference>
<evidence type="ECO:0000256" key="5">
    <source>
        <dbReference type="ARBA" id="ARBA00022840"/>
    </source>
</evidence>
<dbReference type="PANTHER" id="PTHR43776">
    <property type="entry name" value="TRANSPORT ATP-BINDING PROTEIN"/>
    <property type="match status" value="1"/>
</dbReference>
<dbReference type="CDD" id="cd03257">
    <property type="entry name" value="ABC_NikE_OppD_transporters"/>
    <property type="match status" value="1"/>
</dbReference>
<dbReference type="Gene3D" id="3.40.50.300">
    <property type="entry name" value="P-loop containing nucleotide triphosphate hydrolases"/>
    <property type="match status" value="1"/>
</dbReference>
<dbReference type="RefSeq" id="WP_098735452.1">
    <property type="nucleotide sequence ID" value="NZ_PDKW01000038.1"/>
</dbReference>
<dbReference type="AlphaFoldDB" id="A0A2B8BL96"/>
<dbReference type="GO" id="GO:0055085">
    <property type="term" value="P:transmembrane transport"/>
    <property type="evidence" value="ECO:0007669"/>
    <property type="project" value="UniProtKB-ARBA"/>
</dbReference>
<dbReference type="Pfam" id="PF08352">
    <property type="entry name" value="oligo_HPY"/>
    <property type="match status" value="1"/>
</dbReference>
<gene>
    <name evidence="7" type="ORF">CRT60_05665</name>
</gene>
<comment type="subcellular location">
    <subcellularLocation>
        <location evidence="1">Cell inner membrane</location>
        <topology evidence="1">Peripheral membrane protein</topology>
    </subcellularLocation>
</comment>
<keyword evidence="3" id="KW-0813">Transport</keyword>
<dbReference type="Pfam" id="PF00005">
    <property type="entry name" value="ABC_tran"/>
    <property type="match status" value="1"/>
</dbReference>
<dbReference type="InterPro" id="IPR017871">
    <property type="entry name" value="ABC_transporter-like_CS"/>
</dbReference>
<feature type="domain" description="ABC transporter" evidence="6">
    <location>
        <begin position="5"/>
        <end position="248"/>
    </location>
</feature>
<name>A0A2B8BL96_9PROT</name>
<keyword evidence="4" id="KW-0547">Nucleotide-binding</keyword>
<proteinExistence type="inferred from homology"/>
<dbReference type="FunFam" id="3.40.50.300:FF:000016">
    <property type="entry name" value="Oligopeptide ABC transporter ATP-binding component"/>
    <property type="match status" value="1"/>
</dbReference>
<dbReference type="GO" id="GO:0005524">
    <property type="term" value="F:ATP binding"/>
    <property type="evidence" value="ECO:0007669"/>
    <property type="project" value="UniProtKB-KW"/>
</dbReference>
<dbReference type="InterPro" id="IPR027417">
    <property type="entry name" value="P-loop_NTPase"/>
</dbReference>
<keyword evidence="8" id="KW-1185">Reference proteome</keyword>
<sequence>MSALLEVEDLRVRYATRRGSLMAVDGVSFALHAGRTLGLVGESGCGKSSLGKAIMRIVDPHSGAIRLDGVDIGRLNGRHLRPHRRRFQMVFQDPAASLDPRQRIRRALEEPLAVHGRGGRSERRDRVHEVMAQVGLHPEMADRLPHEFSGGQRQRIAIARALMLEPSLIVCDEPVSALDVSLQAQILNLLADLQASRGIAYLFISHDLSVVQHLADRIAVMYLGQIVEIADRAALWRSPAHPYTQALIAAVPRMEPERRGLDRTRLLPGDLPAPQDPPPGCRFAGRCPFATRLCREQTPRLAEIAPGHAVACHLHTAPDGALGGAAAPSLPHSLQKDTVQ</sequence>
<evidence type="ECO:0000313" key="8">
    <source>
        <dbReference type="Proteomes" id="UP000225379"/>
    </source>
</evidence>
<evidence type="ECO:0000256" key="4">
    <source>
        <dbReference type="ARBA" id="ARBA00022741"/>
    </source>
</evidence>
<protein>
    <submittedName>
        <fullName evidence="7">Peptide ABC transporter ATP-binding protein</fullName>
    </submittedName>
</protein>
<dbReference type="SUPFAM" id="SSF52540">
    <property type="entry name" value="P-loop containing nucleoside triphosphate hydrolases"/>
    <property type="match status" value="1"/>
</dbReference>
<accession>A0A2B8BL96</accession>
<evidence type="ECO:0000313" key="7">
    <source>
        <dbReference type="EMBL" id="PGH58625.1"/>
    </source>
</evidence>
<dbReference type="PROSITE" id="PS50893">
    <property type="entry name" value="ABC_TRANSPORTER_2"/>
    <property type="match status" value="1"/>
</dbReference>
<comment type="similarity">
    <text evidence="2">Belongs to the ABC transporter superfamily.</text>
</comment>
<comment type="caution">
    <text evidence="7">The sequence shown here is derived from an EMBL/GenBank/DDBJ whole genome shotgun (WGS) entry which is preliminary data.</text>
</comment>
<keyword evidence="5 7" id="KW-0067">ATP-binding</keyword>
<reference evidence="8" key="1">
    <citation type="submission" date="2017-10" db="EMBL/GenBank/DDBJ databases">
        <authorList>
            <person name="Kravchenko I.K."/>
            <person name="Grouzdev D.S."/>
        </authorList>
    </citation>
    <scope>NUCLEOTIDE SEQUENCE [LARGE SCALE GENOMIC DNA]</scope>
    <source>
        <strain evidence="8">B2</strain>
    </source>
</reference>
<evidence type="ECO:0000256" key="2">
    <source>
        <dbReference type="ARBA" id="ARBA00005417"/>
    </source>
</evidence>
<organism evidence="7 8">
    <name type="scientific">Azospirillum palustre</name>
    <dbReference type="NCBI Taxonomy" id="2044885"/>
    <lineage>
        <taxon>Bacteria</taxon>
        <taxon>Pseudomonadati</taxon>
        <taxon>Pseudomonadota</taxon>
        <taxon>Alphaproteobacteria</taxon>
        <taxon>Rhodospirillales</taxon>
        <taxon>Azospirillaceae</taxon>
        <taxon>Azospirillum</taxon>
    </lineage>
</organism>
<dbReference type="SMART" id="SM00382">
    <property type="entry name" value="AAA"/>
    <property type="match status" value="1"/>
</dbReference>
<dbReference type="PANTHER" id="PTHR43776:SF7">
    <property type="entry name" value="D,D-DIPEPTIDE TRANSPORT ATP-BINDING PROTEIN DDPF-RELATED"/>
    <property type="match status" value="1"/>
</dbReference>
<evidence type="ECO:0000256" key="1">
    <source>
        <dbReference type="ARBA" id="ARBA00004417"/>
    </source>
</evidence>